<dbReference type="Proteomes" id="UP000523821">
    <property type="component" value="Unassembled WGS sequence"/>
</dbReference>
<reference evidence="1 2" key="1">
    <citation type="submission" date="2020-08" db="EMBL/GenBank/DDBJ databases">
        <title>Genomic Encyclopedia of Type Strains, Phase IV (KMG-IV): sequencing the most valuable type-strain genomes for metagenomic binning, comparative biology and taxonomic classification.</title>
        <authorList>
            <person name="Goeker M."/>
        </authorList>
    </citation>
    <scope>NUCLEOTIDE SEQUENCE [LARGE SCALE GENOMIC DNA]</scope>
    <source>
        <strain evidence="1 2">DSM 16268</strain>
    </source>
</reference>
<evidence type="ECO:0000313" key="2">
    <source>
        <dbReference type="Proteomes" id="UP000523821"/>
    </source>
</evidence>
<sequence length="64" mass="6978">MAVGQLPSSGHEMTADDPRFAAALDLQIAQMRRLLELMAPASGVDALRSLRETLPEQRAQAFAR</sequence>
<comment type="caution">
    <text evidence="1">The sequence shown here is derived from an EMBL/GenBank/DDBJ whole genome shotgun (WGS) entry which is preliminary data.</text>
</comment>
<dbReference type="RefSeq" id="WP_183858202.1">
    <property type="nucleotide sequence ID" value="NZ_JACHOO010000010.1"/>
</dbReference>
<proteinExistence type="predicted"/>
<dbReference type="EMBL" id="JACHOO010000010">
    <property type="protein sequence ID" value="MBB5754766.1"/>
    <property type="molecule type" value="Genomic_DNA"/>
</dbReference>
<keyword evidence="2" id="KW-1185">Reference proteome</keyword>
<gene>
    <name evidence="1" type="ORF">GGQ63_003858</name>
</gene>
<protein>
    <submittedName>
        <fullName evidence="1">Uncharacterized protein</fullName>
    </submittedName>
</protein>
<organism evidence="1 2">
    <name type="scientific">Prosthecomicrobium pneumaticum</name>
    <dbReference type="NCBI Taxonomy" id="81895"/>
    <lineage>
        <taxon>Bacteria</taxon>
        <taxon>Pseudomonadati</taxon>
        <taxon>Pseudomonadota</taxon>
        <taxon>Alphaproteobacteria</taxon>
        <taxon>Hyphomicrobiales</taxon>
        <taxon>Kaistiaceae</taxon>
        <taxon>Prosthecomicrobium</taxon>
    </lineage>
</organism>
<name>A0A7W9FQ90_9HYPH</name>
<accession>A0A7W9FQ90</accession>
<evidence type="ECO:0000313" key="1">
    <source>
        <dbReference type="EMBL" id="MBB5754766.1"/>
    </source>
</evidence>
<dbReference type="AlphaFoldDB" id="A0A7W9FQ90"/>